<evidence type="ECO:0000256" key="3">
    <source>
        <dbReference type="ARBA" id="ARBA00006958"/>
    </source>
</evidence>
<accession>A0ABD3GP24</accession>
<dbReference type="EMBL" id="JBJQOH010000007">
    <property type="protein sequence ID" value="KAL3680708.1"/>
    <property type="molecule type" value="Genomic_DNA"/>
</dbReference>
<dbReference type="AlphaFoldDB" id="A0ABD3GP24"/>
<dbReference type="GO" id="GO:0046872">
    <property type="term" value="F:metal ion binding"/>
    <property type="evidence" value="ECO:0007669"/>
    <property type="project" value="UniProtKB-KW"/>
</dbReference>
<keyword evidence="7" id="KW-0539">Nucleus</keyword>
<evidence type="ECO:0000256" key="8">
    <source>
        <dbReference type="SAM" id="MobiDB-lite"/>
    </source>
</evidence>
<evidence type="ECO:0000256" key="1">
    <source>
        <dbReference type="ARBA" id="ARBA00001968"/>
    </source>
</evidence>
<evidence type="ECO:0000256" key="2">
    <source>
        <dbReference type="ARBA" id="ARBA00004123"/>
    </source>
</evidence>
<dbReference type="GO" id="GO:0005634">
    <property type="term" value="C:nucleus"/>
    <property type="evidence" value="ECO:0007669"/>
    <property type="project" value="UniProtKB-SubCell"/>
</dbReference>
<dbReference type="Pfam" id="PF13359">
    <property type="entry name" value="DDE_Tnp_4"/>
    <property type="match status" value="1"/>
</dbReference>
<keyword evidence="6" id="KW-0378">Hydrolase</keyword>
<dbReference type="GO" id="GO:0016787">
    <property type="term" value="F:hydrolase activity"/>
    <property type="evidence" value="ECO:0007669"/>
    <property type="project" value="UniProtKB-KW"/>
</dbReference>
<reference evidence="10 11" key="1">
    <citation type="submission" date="2024-09" db="EMBL/GenBank/DDBJ databases">
        <title>Chromosome-scale assembly of Riccia sorocarpa.</title>
        <authorList>
            <person name="Paukszto L."/>
        </authorList>
    </citation>
    <scope>NUCLEOTIDE SEQUENCE [LARGE SCALE GENOMIC DNA]</scope>
    <source>
        <strain evidence="10">LP-2024</strain>
        <tissue evidence="10">Aerial parts of the thallus</tissue>
    </source>
</reference>
<feature type="domain" description="DDE Tnp4" evidence="9">
    <location>
        <begin position="243"/>
        <end position="392"/>
    </location>
</feature>
<keyword evidence="4" id="KW-0540">Nuclease</keyword>
<evidence type="ECO:0000256" key="6">
    <source>
        <dbReference type="ARBA" id="ARBA00022801"/>
    </source>
</evidence>
<evidence type="ECO:0000313" key="10">
    <source>
        <dbReference type="EMBL" id="KAL3680708.1"/>
    </source>
</evidence>
<name>A0ABD3GP24_9MARC</name>
<dbReference type="InterPro" id="IPR027806">
    <property type="entry name" value="HARBI1_dom"/>
</dbReference>
<organism evidence="10 11">
    <name type="scientific">Riccia sorocarpa</name>
    <dbReference type="NCBI Taxonomy" id="122646"/>
    <lineage>
        <taxon>Eukaryota</taxon>
        <taxon>Viridiplantae</taxon>
        <taxon>Streptophyta</taxon>
        <taxon>Embryophyta</taxon>
        <taxon>Marchantiophyta</taxon>
        <taxon>Marchantiopsida</taxon>
        <taxon>Marchantiidae</taxon>
        <taxon>Marchantiales</taxon>
        <taxon>Ricciaceae</taxon>
        <taxon>Riccia</taxon>
    </lineage>
</organism>
<evidence type="ECO:0000256" key="7">
    <source>
        <dbReference type="ARBA" id="ARBA00023242"/>
    </source>
</evidence>
<proteinExistence type="inferred from homology"/>
<gene>
    <name evidence="10" type="ORF">R1sor_023664</name>
</gene>
<dbReference type="PANTHER" id="PTHR22930">
    <property type="match status" value="1"/>
</dbReference>
<evidence type="ECO:0000259" key="9">
    <source>
        <dbReference type="Pfam" id="PF13359"/>
    </source>
</evidence>
<keyword evidence="11" id="KW-1185">Reference proteome</keyword>
<dbReference type="GO" id="GO:0004518">
    <property type="term" value="F:nuclease activity"/>
    <property type="evidence" value="ECO:0007669"/>
    <property type="project" value="UniProtKB-KW"/>
</dbReference>
<dbReference type="InterPro" id="IPR045249">
    <property type="entry name" value="HARBI1-like"/>
</dbReference>
<evidence type="ECO:0000256" key="5">
    <source>
        <dbReference type="ARBA" id="ARBA00022723"/>
    </source>
</evidence>
<dbReference type="Proteomes" id="UP001633002">
    <property type="component" value="Unassembled WGS sequence"/>
</dbReference>
<dbReference type="PANTHER" id="PTHR22930:SF287">
    <property type="entry name" value="NUCLEASE HARBI1 ISOFORM X1"/>
    <property type="match status" value="1"/>
</dbReference>
<comment type="caution">
    <text evidence="10">The sequence shown here is derived from an EMBL/GenBank/DDBJ whole genome shotgun (WGS) entry which is preliminary data.</text>
</comment>
<comment type="cofactor">
    <cofactor evidence="1">
        <name>a divalent metal cation</name>
        <dbReference type="ChEBI" id="CHEBI:60240"/>
    </cofactor>
</comment>
<keyword evidence="5" id="KW-0479">Metal-binding</keyword>
<protein>
    <recommendedName>
        <fullName evidence="9">DDE Tnp4 domain-containing protein</fullName>
    </recommendedName>
</protein>
<comment type="similarity">
    <text evidence="3">Belongs to the HARBI1 family.</text>
</comment>
<comment type="subcellular location">
    <subcellularLocation>
        <location evidence="2">Nucleus</location>
    </subcellularLocation>
</comment>
<evidence type="ECO:0000313" key="11">
    <source>
        <dbReference type="Proteomes" id="UP001633002"/>
    </source>
</evidence>
<evidence type="ECO:0000256" key="4">
    <source>
        <dbReference type="ARBA" id="ARBA00022722"/>
    </source>
</evidence>
<sequence length="408" mass="45958">MITAGEKWKILQEQLPLRGVEVESSQIKSKWERLAADFKHVHTWNGKSGSENQPADAGDPESPLALDQPEETDVEGALNSRHATQVTPEGALEPLLLAAVVAAVQAVIEERSLVWFDYFLVRSYELDRWKRVMHMPKQSFDYIVHHLSPRICTSDTQFRKAVPLNVRVGAVIHRLVTGHNYFHVGDRFGIGVSTVQELMLEGVEAIISELGPEYLRLPSREEMERVYAGFELKSDLPNIQGAIDCTFLRIKALVGREIAVDFYNQKGYHAIILQAITYTNGMFLDISAGASGCCKDKRVFRNSAFYDRVRRGEVLNSPVVRINDNFQLCPYLLADARYCMSSWLTMPYSHGPRTSTSQKFFTDRQLQGRLGVERSFGLLKLRFNLLQIGITSDCGLGFQVGACMLHTA</sequence>
<feature type="region of interest" description="Disordered" evidence="8">
    <location>
        <begin position="43"/>
        <end position="83"/>
    </location>
</feature>